<reference evidence="2 3" key="1">
    <citation type="submission" date="2016-10" db="EMBL/GenBank/DDBJ databases">
        <authorList>
            <person name="Cai Z."/>
        </authorList>
    </citation>
    <scope>NUCLEOTIDE SEQUENCE [LARGE SCALE GENOMIC DNA]</scope>
</reference>
<comment type="similarity">
    <text evidence="1">Belongs to the NSE1 family.</text>
</comment>
<keyword evidence="1" id="KW-0863">Zinc-finger</keyword>
<dbReference type="EMBL" id="FNXT01001265">
    <property type="protein sequence ID" value="SZX76729.1"/>
    <property type="molecule type" value="Genomic_DNA"/>
</dbReference>
<comment type="subunit">
    <text evidence="1">Component of the Smc5-Smc6 complex.</text>
</comment>
<keyword evidence="1" id="KW-0833">Ubl conjugation pathway</keyword>
<keyword evidence="1" id="KW-0808">Transferase</keyword>
<gene>
    <name evidence="2" type="ORF">BQ4739_LOCUS17101</name>
</gene>
<keyword evidence="1" id="KW-0233">DNA recombination</keyword>
<evidence type="ECO:0000313" key="2">
    <source>
        <dbReference type="EMBL" id="SZX76729.1"/>
    </source>
</evidence>
<dbReference type="GO" id="GO:0061630">
    <property type="term" value="F:ubiquitin protein ligase activity"/>
    <property type="evidence" value="ECO:0007669"/>
    <property type="project" value="UniProtKB-EC"/>
</dbReference>
<keyword evidence="1" id="KW-0479">Metal-binding</keyword>
<dbReference type="Gene3D" id="1.10.10.10">
    <property type="entry name" value="Winged helix-like DNA-binding domain superfamily/Winged helix DNA-binding domain"/>
    <property type="match status" value="1"/>
</dbReference>
<proteinExistence type="inferred from homology"/>
<dbReference type="GO" id="GO:0000724">
    <property type="term" value="P:double-strand break repair via homologous recombination"/>
    <property type="evidence" value="ECO:0007669"/>
    <property type="project" value="TreeGrafter"/>
</dbReference>
<keyword evidence="1" id="KW-0539">Nucleus</keyword>
<dbReference type="GO" id="GO:0005634">
    <property type="term" value="C:nucleus"/>
    <property type="evidence" value="ECO:0007669"/>
    <property type="project" value="UniProtKB-SubCell"/>
</dbReference>
<sequence length="234" mass="25955">MPRRQGQAGVPRASQAAAGYQQIHRFAFVQQLMRKSYMLESAALDTFEQLTGHRNEEDFRALLAEQNREMDTLGLQLRSMRYLPDNQTYVGIINTMSDEPSKLATHYSIGQREYFKHVLEAIAVDPDAQAGVGSASGMQLLNMDLSRRAAAGAQQQEDEAAAAAQAAAVAALRKLTKGEKEQTLKQLVADGWLRHSTARSGHYCIGVRSFLELSDMLLEFDLPAATKQAWENII</sequence>
<dbReference type="GO" id="GO:0008270">
    <property type="term" value="F:zinc ion binding"/>
    <property type="evidence" value="ECO:0007669"/>
    <property type="project" value="UniProtKB-KW"/>
</dbReference>
<organism evidence="2 3">
    <name type="scientific">Tetradesmus obliquus</name>
    <name type="common">Green alga</name>
    <name type="synonym">Acutodesmus obliquus</name>
    <dbReference type="NCBI Taxonomy" id="3088"/>
    <lineage>
        <taxon>Eukaryota</taxon>
        <taxon>Viridiplantae</taxon>
        <taxon>Chlorophyta</taxon>
        <taxon>core chlorophytes</taxon>
        <taxon>Chlorophyceae</taxon>
        <taxon>CS clade</taxon>
        <taxon>Sphaeropleales</taxon>
        <taxon>Scenedesmaceae</taxon>
        <taxon>Tetradesmus</taxon>
    </lineage>
</organism>
<dbReference type="Proteomes" id="UP000256970">
    <property type="component" value="Unassembled WGS sequence"/>
</dbReference>
<keyword evidence="3" id="KW-1185">Reference proteome</keyword>
<dbReference type="InterPro" id="IPR011513">
    <property type="entry name" value="Nse1"/>
</dbReference>
<dbReference type="InterPro" id="IPR036388">
    <property type="entry name" value="WH-like_DNA-bd_sf"/>
</dbReference>
<dbReference type="Gene3D" id="3.90.1150.220">
    <property type="match status" value="1"/>
</dbReference>
<dbReference type="Pfam" id="PF07574">
    <property type="entry name" value="SMC_Nse1"/>
    <property type="match status" value="1"/>
</dbReference>
<dbReference type="AlphaFoldDB" id="A0A383WHV0"/>
<dbReference type="EC" id="2.3.2.27" evidence="1"/>
<comment type="subcellular location">
    <subcellularLocation>
        <location evidence="1">Nucleus</location>
    </subcellularLocation>
</comment>
<name>A0A383WHV0_TETOB</name>
<protein>
    <recommendedName>
        <fullName evidence="1">Non-structural maintenance of chromosomes element 1 homolog</fullName>
        <ecNumber evidence="1">2.3.2.27</ecNumber>
    </recommendedName>
</protein>
<keyword evidence="1" id="KW-0862">Zinc</keyword>
<comment type="catalytic activity">
    <reaction evidence="1">
        <text>S-ubiquitinyl-[E2 ubiquitin-conjugating enzyme]-L-cysteine + [acceptor protein]-L-lysine = [E2 ubiquitin-conjugating enzyme]-L-cysteine + N(6)-ubiquitinyl-[acceptor protein]-L-lysine.</text>
        <dbReference type="EC" id="2.3.2.27"/>
    </reaction>
</comment>
<evidence type="ECO:0000313" key="3">
    <source>
        <dbReference type="Proteomes" id="UP000256970"/>
    </source>
</evidence>
<keyword evidence="1" id="KW-0227">DNA damage</keyword>
<accession>A0A383WHV0</accession>
<dbReference type="PANTHER" id="PTHR20973:SF0">
    <property type="entry name" value="NON-STRUCTURAL MAINTENANCE OF CHROMOSOMES ELEMENT 1 HOMOLOG"/>
    <property type="match status" value="1"/>
</dbReference>
<dbReference type="GO" id="GO:0030915">
    <property type="term" value="C:Smc5-Smc6 complex"/>
    <property type="evidence" value="ECO:0007669"/>
    <property type="project" value="UniProtKB-UniRule"/>
</dbReference>
<evidence type="ECO:0000256" key="1">
    <source>
        <dbReference type="RuleBase" id="RU368018"/>
    </source>
</evidence>
<dbReference type="STRING" id="3088.A0A383WHV0"/>
<keyword evidence="1" id="KW-0234">DNA repair</keyword>
<dbReference type="PANTHER" id="PTHR20973">
    <property type="entry name" value="NON-SMC ELEMENT 1-RELATED"/>
    <property type="match status" value="1"/>
</dbReference>